<proteinExistence type="predicted"/>
<sequence length="970" mass="113071">MGKQKSQNVTLVDKPKVISVDYQLLVAERDDLLESEQGYKRRLEQLEKEAGDTLKSFDVLYNENKILRSKLETPDGAQVDSIESYNTVHKDREHLREANRAFKRRIRQLENDIGEEQAKYNDLYSKNQLVTQKAQLETEFATRARDEKIDDLERDHDEMSEKLKMFLKEREQYEYRIAEMEKERNELQNKYDFLAEEKHEFQLRCDILQADREKLKEKVADIEDKIPDPEIKAKEEQQFLALQAQVAALQVANTDGSKEIHKLHEEIRVLNKLKKDRVEMIDRASSVIVDKEVAERQKIEQEEKDTVTHELEEQKKRAIFVLKENDELKSKNATLEVRLETLEKDNGELRKELNIKQAEIEDLRVHVRGGDSLNEEYLALEERFKDLRAEKNALENELVQEKKMAKLTNMEQKNEIENLKNKLNETEKNNMKNDSDIQRLQIDNSSLNKVTEAQALELRNMKKQLEQIQRLLDDRTEKYEEMKKVEKESQQELRESRITLHVTRHELDNLKLEKAGHFETLRGEMETAKTQRQEETEQMRKETIRLREEVKLLKDYEYKITTMDSEIRRLMNRLRMSDQFIKLPKKVPKKDGEVDEVTDLKRKQRILEREKIQLLQEKKQWEILKERFAELQNKNKRITEENKRSSVATKPKLQAIFENERPKLNQGTVGLSAKRGLKPLASKIHKTYDRKTTKTSLNINEDMRSKKPSLPGLESNELKFGKGYADLHKNKYKTNATLGLLPISFSTGGYSQSSSPNCLAICRNFFILFSWASLFFCIVFNFQPNIECCSVPMEVRFFGAGGMKASKPKPGLLKQVKMYGADLVVVSFGGKDITTTSVPKDIVAAVLDIAQDFLDSGVSTILVLEIGERGAFRDGLGYRSFASQRARINQLLRKRELVEHNKHCRMKFVFIYCTFATDYSQSSCACVRACVHACVRACVRANPICRTESEIPQLDMALGKTRTFVMYRNI</sequence>
<keyword evidence="3" id="KW-1185">Reference proteome</keyword>
<name>A0ABY7DDT9_MYAAR</name>
<feature type="coiled-coil region" evidence="1">
    <location>
        <begin position="311"/>
        <end position="573"/>
    </location>
</feature>
<accession>A0ABY7DDT9</accession>
<reference evidence="2" key="1">
    <citation type="submission" date="2022-11" db="EMBL/GenBank/DDBJ databases">
        <title>Centuries of genome instability and evolution in soft-shell clam transmissible cancer (bioRxiv).</title>
        <authorList>
            <person name="Hart S.F.M."/>
            <person name="Yonemitsu M.A."/>
            <person name="Giersch R.M."/>
            <person name="Beal B.F."/>
            <person name="Arriagada G."/>
            <person name="Davis B.W."/>
            <person name="Ostrander E.A."/>
            <person name="Goff S.P."/>
            <person name="Metzger M.J."/>
        </authorList>
    </citation>
    <scope>NUCLEOTIDE SEQUENCE</scope>
    <source>
        <strain evidence="2">MELC-2E11</strain>
        <tissue evidence="2">Siphon/mantle</tissue>
    </source>
</reference>
<keyword evidence="1" id="KW-0175">Coiled coil</keyword>
<evidence type="ECO:0000313" key="3">
    <source>
        <dbReference type="Proteomes" id="UP001164746"/>
    </source>
</evidence>
<dbReference type="Proteomes" id="UP001164746">
    <property type="component" value="Chromosome 2"/>
</dbReference>
<gene>
    <name evidence="2" type="ORF">MAR_028144</name>
</gene>
<dbReference type="EMBL" id="CP111013">
    <property type="protein sequence ID" value="WAQ95454.1"/>
    <property type="molecule type" value="Genomic_DNA"/>
</dbReference>
<protein>
    <submittedName>
        <fullName evidence="2">Uncharacterized protein</fullName>
    </submittedName>
</protein>
<feature type="coiled-coil region" evidence="1">
    <location>
        <begin position="597"/>
        <end position="641"/>
    </location>
</feature>
<organism evidence="2 3">
    <name type="scientific">Mya arenaria</name>
    <name type="common">Soft-shell clam</name>
    <dbReference type="NCBI Taxonomy" id="6604"/>
    <lineage>
        <taxon>Eukaryota</taxon>
        <taxon>Metazoa</taxon>
        <taxon>Spiralia</taxon>
        <taxon>Lophotrochozoa</taxon>
        <taxon>Mollusca</taxon>
        <taxon>Bivalvia</taxon>
        <taxon>Autobranchia</taxon>
        <taxon>Heteroconchia</taxon>
        <taxon>Euheterodonta</taxon>
        <taxon>Imparidentia</taxon>
        <taxon>Neoheterodontei</taxon>
        <taxon>Myida</taxon>
        <taxon>Myoidea</taxon>
        <taxon>Myidae</taxon>
        <taxon>Mya</taxon>
    </lineage>
</organism>
<feature type="coiled-coil region" evidence="1">
    <location>
        <begin position="92"/>
        <end position="225"/>
    </location>
</feature>
<evidence type="ECO:0000313" key="2">
    <source>
        <dbReference type="EMBL" id="WAQ95454.1"/>
    </source>
</evidence>
<evidence type="ECO:0000256" key="1">
    <source>
        <dbReference type="SAM" id="Coils"/>
    </source>
</evidence>